<dbReference type="OrthoDB" id="2379842at2759"/>
<name>F4S2U8_MELLP</name>
<dbReference type="KEGG" id="mlr:MELLADRAFT_92816"/>
<evidence type="ECO:0000313" key="4">
    <source>
        <dbReference type="Proteomes" id="UP000001072"/>
    </source>
</evidence>
<keyword evidence="4" id="KW-1185">Reference proteome</keyword>
<evidence type="ECO:0000259" key="2">
    <source>
        <dbReference type="PROSITE" id="PS50802"/>
    </source>
</evidence>
<sequence length="531" mass="59897">MRIGNSHSRSNLIHYECYRAGYPTGGSLSSGTTKSVRIDCPFRLNGRFFPDTGNWLLIHTHLGHNHPPDPNVKPRKRPSKKNKPLVPALVEPSIEQHRPFDASLESTISSLSARLHALTPHRRQIAIIKIDSILNDPIQGPLAAVRPDPSQNWSSNIDVDMPIIQSDSPGTTTLNMPVLFPNSPASPNNYKIENATHHDTFDEPHFTPSIHLLYYLYIIQIRSCIGESMFSFEKTNPATSPYPTNEYIDSLVDDFYGPTEDTTSTFNMEDLSSDPKAKVQEPNKPLPTASTSLSPTPTTSNLTLPAPVTRITRKRARELPPLMKKYRIRDRLQPFILDVCEVEADGHCGFRAIAVALGRSQDEWLDIRQSMVNTVESYPQLFSDDTLPQPRAKGLNRLRTRKRNVVSQQEHWLTMPGWGGVIATTFERPVIYYDPGAYSQTIFPYLTGPNQHPPIVLTVASLHFCTLKLDLTLEGLPVPRVCKTWRRYCNEDATHWLDTWGPLIELNEQFIKSNNKSGRKKKQLAPIVVSD</sequence>
<gene>
    <name evidence="3" type="ORF">MELLADRAFT_92816</name>
</gene>
<dbReference type="HOGENOM" id="CLU_423932_0_0_1"/>
<dbReference type="VEuPathDB" id="FungiDB:MELLADRAFT_92816"/>
<dbReference type="InterPro" id="IPR003323">
    <property type="entry name" value="OTU_dom"/>
</dbReference>
<feature type="compositionally biased region" description="Basic residues" evidence="1">
    <location>
        <begin position="73"/>
        <end position="83"/>
    </location>
</feature>
<proteinExistence type="predicted"/>
<dbReference type="GeneID" id="18936378"/>
<dbReference type="EMBL" id="GL883141">
    <property type="protein sequence ID" value="EGG01064.1"/>
    <property type="molecule type" value="Genomic_DNA"/>
</dbReference>
<evidence type="ECO:0000256" key="1">
    <source>
        <dbReference type="SAM" id="MobiDB-lite"/>
    </source>
</evidence>
<feature type="region of interest" description="Disordered" evidence="1">
    <location>
        <begin position="63"/>
        <end position="85"/>
    </location>
</feature>
<dbReference type="Gene3D" id="3.90.70.80">
    <property type="match status" value="1"/>
</dbReference>
<accession>F4S2U8</accession>
<dbReference type="STRING" id="747676.F4S2U8"/>
<dbReference type="RefSeq" id="XP_007415664.1">
    <property type="nucleotide sequence ID" value="XM_007415602.1"/>
</dbReference>
<feature type="domain" description="OTU" evidence="2">
    <location>
        <begin position="337"/>
        <end position="459"/>
    </location>
</feature>
<dbReference type="PROSITE" id="PS50802">
    <property type="entry name" value="OTU"/>
    <property type="match status" value="1"/>
</dbReference>
<protein>
    <recommendedName>
        <fullName evidence="2">OTU domain-containing protein</fullName>
    </recommendedName>
</protein>
<dbReference type="CDD" id="cd22744">
    <property type="entry name" value="OTU"/>
    <property type="match status" value="1"/>
</dbReference>
<dbReference type="Proteomes" id="UP000001072">
    <property type="component" value="Unassembled WGS sequence"/>
</dbReference>
<evidence type="ECO:0000313" key="3">
    <source>
        <dbReference type="EMBL" id="EGG01064.1"/>
    </source>
</evidence>
<feature type="region of interest" description="Disordered" evidence="1">
    <location>
        <begin position="262"/>
        <end position="304"/>
    </location>
</feature>
<dbReference type="AlphaFoldDB" id="F4S2U8"/>
<feature type="compositionally biased region" description="Low complexity" evidence="1">
    <location>
        <begin position="286"/>
        <end position="304"/>
    </location>
</feature>
<organism evidence="4">
    <name type="scientific">Melampsora larici-populina (strain 98AG31 / pathotype 3-4-7)</name>
    <name type="common">Poplar leaf rust fungus</name>
    <dbReference type="NCBI Taxonomy" id="747676"/>
    <lineage>
        <taxon>Eukaryota</taxon>
        <taxon>Fungi</taxon>
        <taxon>Dikarya</taxon>
        <taxon>Basidiomycota</taxon>
        <taxon>Pucciniomycotina</taxon>
        <taxon>Pucciniomycetes</taxon>
        <taxon>Pucciniales</taxon>
        <taxon>Melampsoraceae</taxon>
        <taxon>Melampsora</taxon>
    </lineage>
</organism>
<dbReference type="InParanoid" id="F4S2U8"/>
<reference evidence="4" key="1">
    <citation type="journal article" date="2011" name="Proc. Natl. Acad. Sci. U.S.A.">
        <title>Obligate biotrophy features unraveled by the genomic analysis of rust fungi.</title>
        <authorList>
            <person name="Duplessis S."/>
            <person name="Cuomo C.A."/>
            <person name="Lin Y.-C."/>
            <person name="Aerts A."/>
            <person name="Tisserant E."/>
            <person name="Veneault-Fourrey C."/>
            <person name="Joly D.L."/>
            <person name="Hacquard S."/>
            <person name="Amselem J."/>
            <person name="Cantarel B.L."/>
            <person name="Chiu R."/>
            <person name="Coutinho P.M."/>
            <person name="Feau N."/>
            <person name="Field M."/>
            <person name="Frey P."/>
            <person name="Gelhaye E."/>
            <person name="Goldberg J."/>
            <person name="Grabherr M.G."/>
            <person name="Kodira C.D."/>
            <person name="Kohler A."/>
            <person name="Kuees U."/>
            <person name="Lindquist E.A."/>
            <person name="Lucas S.M."/>
            <person name="Mago R."/>
            <person name="Mauceli E."/>
            <person name="Morin E."/>
            <person name="Murat C."/>
            <person name="Pangilinan J.L."/>
            <person name="Park R."/>
            <person name="Pearson M."/>
            <person name="Quesneville H."/>
            <person name="Rouhier N."/>
            <person name="Sakthikumar S."/>
            <person name="Salamov A.A."/>
            <person name="Schmutz J."/>
            <person name="Selles B."/>
            <person name="Shapiro H."/>
            <person name="Tanguay P."/>
            <person name="Tuskan G.A."/>
            <person name="Henrissat B."/>
            <person name="Van de Peer Y."/>
            <person name="Rouze P."/>
            <person name="Ellis J.G."/>
            <person name="Dodds P.N."/>
            <person name="Schein J.E."/>
            <person name="Zhong S."/>
            <person name="Hamelin R.C."/>
            <person name="Grigoriev I.V."/>
            <person name="Szabo L.J."/>
            <person name="Martin F."/>
        </authorList>
    </citation>
    <scope>NUCLEOTIDE SEQUENCE [LARGE SCALE GENOMIC DNA]</scope>
    <source>
        <strain evidence="4">98AG31 / pathotype 3-4-7</strain>
    </source>
</reference>